<evidence type="ECO:0000313" key="2">
    <source>
        <dbReference type="EMBL" id="MBB4021302.1"/>
    </source>
</evidence>
<dbReference type="CDD" id="cd01918">
    <property type="entry name" value="HprK_C"/>
    <property type="match status" value="1"/>
</dbReference>
<evidence type="ECO:0000313" key="3">
    <source>
        <dbReference type="Proteomes" id="UP000585681"/>
    </source>
</evidence>
<name>A0A840CB68_9RHOB</name>
<organism evidence="2 3">
    <name type="scientific">Actibacterium naphthalenivorans</name>
    <dbReference type="NCBI Taxonomy" id="1614693"/>
    <lineage>
        <taxon>Bacteria</taxon>
        <taxon>Pseudomonadati</taxon>
        <taxon>Pseudomonadota</taxon>
        <taxon>Alphaproteobacteria</taxon>
        <taxon>Rhodobacterales</taxon>
        <taxon>Roseobacteraceae</taxon>
        <taxon>Actibacterium</taxon>
    </lineage>
</organism>
<sequence length="143" mass="14929">MSPPDAPAILHASCVALGACGVLILGASGAGKSALALELVARGAMLVSDDRTRLELRDDIPVATAPDAIRGMIEARGVGLLRAETVPCAAITLAVDMDRVETERLPPRREVTLLGRPITLLHKAEHAHFPAAIVQYLKGGRAA</sequence>
<proteinExistence type="predicted"/>
<dbReference type="GO" id="GO:0005524">
    <property type="term" value="F:ATP binding"/>
    <property type="evidence" value="ECO:0007669"/>
    <property type="project" value="InterPro"/>
</dbReference>
<dbReference type="InterPro" id="IPR011104">
    <property type="entry name" value="Hpr_kin/Pase_C"/>
</dbReference>
<keyword evidence="2" id="KW-0418">Kinase</keyword>
<comment type="caution">
    <text evidence="2">The sequence shown here is derived from an EMBL/GenBank/DDBJ whole genome shotgun (WGS) entry which is preliminary data.</text>
</comment>
<feature type="domain" description="HPr kinase/phosphorylase C-terminal" evidence="1">
    <location>
        <begin position="9"/>
        <end position="85"/>
    </location>
</feature>
<protein>
    <submittedName>
        <fullName evidence="2">HPr kinase/phosphorylase</fullName>
        <ecNumber evidence="2">2.7.11.-</ecNumber>
        <ecNumber evidence="2">2.7.4.-</ecNumber>
    </submittedName>
</protein>
<dbReference type="GO" id="GO:0000155">
    <property type="term" value="F:phosphorelay sensor kinase activity"/>
    <property type="evidence" value="ECO:0007669"/>
    <property type="project" value="InterPro"/>
</dbReference>
<accession>A0A840CB68</accession>
<evidence type="ECO:0000259" key="1">
    <source>
        <dbReference type="Pfam" id="PF07475"/>
    </source>
</evidence>
<dbReference type="Gene3D" id="3.40.50.300">
    <property type="entry name" value="P-loop containing nucleotide triphosphate hydrolases"/>
    <property type="match status" value="1"/>
</dbReference>
<dbReference type="RefSeq" id="WP_054537788.1">
    <property type="nucleotide sequence ID" value="NZ_JACIEQ010000001.1"/>
</dbReference>
<dbReference type="AlphaFoldDB" id="A0A840CB68"/>
<dbReference type="EMBL" id="JACIEQ010000001">
    <property type="protein sequence ID" value="MBB4021302.1"/>
    <property type="molecule type" value="Genomic_DNA"/>
</dbReference>
<dbReference type="EC" id="2.7.11.-" evidence="2"/>
<dbReference type="InterPro" id="IPR027417">
    <property type="entry name" value="P-loop_NTPase"/>
</dbReference>
<dbReference type="SUPFAM" id="SSF53795">
    <property type="entry name" value="PEP carboxykinase-like"/>
    <property type="match status" value="1"/>
</dbReference>
<dbReference type="EC" id="2.7.4.-" evidence="2"/>
<dbReference type="GO" id="GO:0006109">
    <property type="term" value="P:regulation of carbohydrate metabolic process"/>
    <property type="evidence" value="ECO:0007669"/>
    <property type="project" value="InterPro"/>
</dbReference>
<gene>
    <name evidence="2" type="ORF">GGR17_001093</name>
</gene>
<reference evidence="2 3" key="1">
    <citation type="submission" date="2020-08" db="EMBL/GenBank/DDBJ databases">
        <title>Genomic Encyclopedia of Type Strains, Phase IV (KMG-IV): sequencing the most valuable type-strain genomes for metagenomic binning, comparative biology and taxonomic classification.</title>
        <authorList>
            <person name="Goeker M."/>
        </authorList>
    </citation>
    <scope>NUCLEOTIDE SEQUENCE [LARGE SCALE GENOMIC DNA]</scope>
    <source>
        <strain evidence="2 3">DSM 105040</strain>
    </source>
</reference>
<dbReference type="Pfam" id="PF07475">
    <property type="entry name" value="Hpr_kinase_C"/>
    <property type="match status" value="1"/>
</dbReference>
<dbReference type="Proteomes" id="UP000585681">
    <property type="component" value="Unassembled WGS sequence"/>
</dbReference>
<keyword evidence="3" id="KW-1185">Reference proteome</keyword>
<keyword evidence="2" id="KW-0808">Transferase</keyword>